<gene>
    <name evidence="7" type="ORF">GCK72_025600</name>
</gene>
<reference evidence="7 8" key="1">
    <citation type="submission" date="2019-12" db="EMBL/GenBank/DDBJ databases">
        <title>Chromosome-level assembly of the Caenorhabditis remanei genome.</title>
        <authorList>
            <person name="Teterina A.A."/>
            <person name="Willis J.H."/>
            <person name="Phillips P.C."/>
        </authorList>
    </citation>
    <scope>NUCLEOTIDE SEQUENCE [LARGE SCALE GENOMIC DNA]</scope>
    <source>
        <strain evidence="7 8">PX506</strain>
        <tissue evidence="7">Whole organism</tissue>
    </source>
</reference>
<dbReference type="Pfam" id="PF13855">
    <property type="entry name" value="LRR_8"/>
    <property type="match status" value="1"/>
</dbReference>
<feature type="chain" id="PRO_5025336920" description="Ig-like domain-containing protein" evidence="5">
    <location>
        <begin position="23"/>
        <end position="753"/>
    </location>
</feature>
<dbReference type="PANTHER" id="PTHR24366:SF170">
    <property type="entry name" value="RE50361P"/>
    <property type="match status" value="1"/>
</dbReference>
<evidence type="ECO:0000259" key="6">
    <source>
        <dbReference type="PROSITE" id="PS50835"/>
    </source>
</evidence>
<comment type="caution">
    <text evidence="7">The sequence shown here is derived from an EMBL/GenBank/DDBJ whole genome shotgun (WGS) entry which is preliminary data.</text>
</comment>
<dbReference type="InterPro" id="IPR003591">
    <property type="entry name" value="Leu-rich_rpt_typical-subtyp"/>
</dbReference>
<sequence>MNSKTIIIPILVLLYNSILVTSCPIGCSCNGTSVTCTSLTNLELDLLVTTLKETPYNETTELYLDSVENLSMSLIPDMLVLRVLKINSFPSSGDNDWFLRRHQFPELQTLHFINCGLKIFPKALMSLTSLLELDLSGNLLENLGADSIHIRSIQRVIIRNNKIKSIGVHVFRYMPTLKLLDLSGNQMTRLVTSDFTSAVSLRELILRGNKIELIETDTTDPLQQLETMDLSQNLLREVRLEAQQNFRHLFSLNLSSNPLHVIREGFLQLPDLQILQLHNCDVVVVEAGAFVSLPRLHSMDIKNNPNLAYFSPLAFGNNTAFYRLNIQNSGFKRIPLTILEKVSQLYIKDTKLDCSCTSRDMHDYGAVTIVDWNDATCRTKMGAVQKLSHLEKSEEPCRNNLLTPFGVKQSAIVGQAYRIYCASDGTNSKLFWISPNKNTTEAAPPELKKSSEKKTDYFTTTLLDPSFSKNHEERIHISSEYYGFDVVLESDAGYYDCVSKSDMKTITRKIELQVLKPEVNLNASHVATTSVHLSWNRNLKIEAVDRVALRITASSEKMFKRQVQLSLYNMFRSYNLVNLSADKEYDICLEWYLTDSETMIYKSCITQKTKPFKTVMQSVNAKVAIGVIVVLIIVVVFCCDTCIHQKVAYFSRIKKQAKMQQSVSGQSILTQSSSADATTYENFQLSFAGSAGTTVDEEYKKDDEDYNEDDVMGEVVDDEPCSFNDECVVFADTLCINGLCRKDTRDEEEYLTG</sequence>
<dbReference type="CTD" id="9807790"/>
<protein>
    <recommendedName>
        <fullName evidence="6">Ig-like domain-containing protein</fullName>
    </recommendedName>
</protein>
<keyword evidence="3" id="KW-0677">Repeat</keyword>
<dbReference type="KEGG" id="crq:GCK72_025600"/>
<dbReference type="PROSITE" id="PS51257">
    <property type="entry name" value="PROKAR_LIPOPROTEIN"/>
    <property type="match status" value="1"/>
</dbReference>
<evidence type="ECO:0000256" key="3">
    <source>
        <dbReference type="ARBA" id="ARBA00022737"/>
    </source>
</evidence>
<dbReference type="RefSeq" id="XP_053579973.1">
    <property type="nucleotide sequence ID" value="XM_053736407.1"/>
</dbReference>
<dbReference type="Gene3D" id="3.80.10.10">
    <property type="entry name" value="Ribonuclease Inhibitor"/>
    <property type="match status" value="2"/>
</dbReference>
<dbReference type="PROSITE" id="PS50835">
    <property type="entry name" value="IG_LIKE"/>
    <property type="match status" value="1"/>
</dbReference>
<feature type="transmembrane region" description="Helical" evidence="4">
    <location>
        <begin position="623"/>
        <end position="643"/>
    </location>
</feature>
<evidence type="ECO:0000313" key="7">
    <source>
        <dbReference type="EMBL" id="KAF1749133.1"/>
    </source>
</evidence>
<dbReference type="GeneID" id="9807790"/>
<dbReference type="InterPro" id="IPR001611">
    <property type="entry name" value="Leu-rich_rpt"/>
</dbReference>
<accession>A0A6A5G2W2</accession>
<evidence type="ECO:0000313" key="8">
    <source>
        <dbReference type="Proteomes" id="UP000483820"/>
    </source>
</evidence>
<feature type="domain" description="Ig-like" evidence="6">
    <location>
        <begin position="396"/>
        <end position="507"/>
    </location>
</feature>
<keyword evidence="4" id="KW-0472">Membrane</keyword>
<dbReference type="InterPro" id="IPR032675">
    <property type="entry name" value="LRR_dom_sf"/>
</dbReference>
<keyword evidence="2 5" id="KW-0732">Signal</keyword>
<dbReference type="EMBL" id="WUAV01000006">
    <property type="protein sequence ID" value="KAF1749133.1"/>
    <property type="molecule type" value="Genomic_DNA"/>
</dbReference>
<organism evidence="7 8">
    <name type="scientific">Caenorhabditis remanei</name>
    <name type="common">Caenorhabditis vulgaris</name>
    <dbReference type="NCBI Taxonomy" id="31234"/>
    <lineage>
        <taxon>Eukaryota</taxon>
        <taxon>Metazoa</taxon>
        <taxon>Ecdysozoa</taxon>
        <taxon>Nematoda</taxon>
        <taxon>Chromadorea</taxon>
        <taxon>Rhabditida</taxon>
        <taxon>Rhabditina</taxon>
        <taxon>Rhabditomorpha</taxon>
        <taxon>Rhabditoidea</taxon>
        <taxon>Rhabditidae</taxon>
        <taxon>Peloderinae</taxon>
        <taxon>Caenorhabditis</taxon>
    </lineage>
</organism>
<feature type="signal peptide" evidence="5">
    <location>
        <begin position="1"/>
        <end position="22"/>
    </location>
</feature>
<evidence type="ECO:0000256" key="2">
    <source>
        <dbReference type="ARBA" id="ARBA00022729"/>
    </source>
</evidence>
<keyword evidence="4" id="KW-1133">Transmembrane helix</keyword>
<dbReference type="SUPFAM" id="SSF52058">
    <property type="entry name" value="L domain-like"/>
    <property type="match status" value="1"/>
</dbReference>
<evidence type="ECO:0000256" key="1">
    <source>
        <dbReference type="ARBA" id="ARBA00022614"/>
    </source>
</evidence>
<name>A0A6A5G2W2_CAERE</name>
<dbReference type="InterPro" id="IPR007110">
    <property type="entry name" value="Ig-like_dom"/>
</dbReference>
<dbReference type="PANTHER" id="PTHR24366">
    <property type="entry name" value="IG(IMMUNOGLOBULIN) AND LRR(LEUCINE RICH REPEAT) DOMAINS"/>
    <property type="match status" value="1"/>
</dbReference>
<proteinExistence type="predicted"/>
<dbReference type="Proteomes" id="UP000483820">
    <property type="component" value="Chromosome X"/>
</dbReference>
<dbReference type="AlphaFoldDB" id="A0A6A5G2W2"/>
<dbReference type="SMART" id="SM00369">
    <property type="entry name" value="LRR_TYP"/>
    <property type="match status" value="6"/>
</dbReference>
<evidence type="ECO:0000256" key="5">
    <source>
        <dbReference type="SAM" id="SignalP"/>
    </source>
</evidence>
<keyword evidence="1" id="KW-0433">Leucine-rich repeat</keyword>
<keyword evidence="4" id="KW-0812">Transmembrane</keyword>
<evidence type="ECO:0000256" key="4">
    <source>
        <dbReference type="SAM" id="Phobius"/>
    </source>
</evidence>